<feature type="compositionally biased region" description="Basic and acidic residues" evidence="1">
    <location>
        <begin position="217"/>
        <end position="276"/>
    </location>
</feature>
<comment type="caution">
    <text evidence="4">The sequence shown here is derived from an EMBL/GenBank/DDBJ whole genome shotgun (WGS) entry which is preliminary data.</text>
</comment>
<feature type="domain" description="Copper amine oxidase-like N-terminal" evidence="3">
    <location>
        <begin position="87"/>
        <end position="198"/>
    </location>
</feature>
<dbReference type="Pfam" id="PF07833">
    <property type="entry name" value="Cu_amine_oxidN1"/>
    <property type="match status" value="1"/>
</dbReference>
<protein>
    <submittedName>
        <fullName evidence="4">Copper amine oxidase N-terminal domain-containing protein</fullName>
    </submittedName>
</protein>
<evidence type="ECO:0000313" key="4">
    <source>
        <dbReference type="EMBL" id="MFC4803679.1"/>
    </source>
</evidence>
<feature type="region of interest" description="Disordered" evidence="1">
    <location>
        <begin position="202"/>
        <end position="278"/>
    </location>
</feature>
<name>A0ABV9QI97_9FIRM</name>
<dbReference type="Gene3D" id="3.30.457.10">
    <property type="entry name" value="Copper amine oxidase-like, N-terminal domain"/>
    <property type="match status" value="1"/>
</dbReference>
<dbReference type="InterPro" id="IPR036582">
    <property type="entry name" value="Mao_N_sf"/>
</dbReference>
<evidence type="ECO:0000256" key="1">
    <source>
        <dbReference type="SAM" id="MobiDB-lite"/>
    </source>
</evidence>
<keyword evidence="5" id="KW-1185">Reference proteome</keyword>
<evidence type="ECO:0000259" key="3">
    <source>
        <dbReference type="Pfam" id="PF07833"/>
    </source>
</evidence>
<feature type="chain" id="PRO_5046713568" evidence="2">
    <location>
        <begin position="29"/>
        <end position="467"/>
    </location>
</feature>
<dbReference type="InterPro" id="IPR012854">
    <property type="entry name" value="Cu_amine_oxidase-like_N"/>
</dbReference>
<dbReference type="Proteomes" id="UP001595916">
    <property type="component" value="Unassembled WGS sequence"/>
</dbReference>
<reference evidence="5" key="1">
    <citation type="journal article" date="2019" name="Int. J. Syst. Evol. Microbiol.">
        <title>The Global Catalogue of Microorganisms (GCM) 10K type strain sequencing project: providing services to taxonomists for standard genome sequencing and annotation.</title>
        <authorList>
            <consortium name="The Broad Institute Genomics Platform"/>
            <consortium name="The Broad Institute Genome Sequencing Center for Infectious Disease"/>
            <person name="Wu L."/>
            <person name="Ma J."/>
        </authorList>
    </citation>
    <scope>NUCLEOTIDE SEQUENCE [LARGE SCALE GENOMIC DNA]</scope>
    <source>
        <strain evidence="5">CCUG 46385</strain>
    </source>
</reference>
<proteinExistence type="predicted"/>
<feature type="signal peptide" evidence="2">
    <location>
        <begin position="1"/>
        <end position="28"/>
    </location>
</feature>
<sequence>MKSLHKKLTSTATALLLAVSTFASPVHAININRDALNTDYSGNKFIRDFTKTGSEETESATPDKTPVPKEEAVSMIMQFVLNQKSYTVNGAPTTMDAAPVTRNERTLLPVVYVAGPLGAEIKWDAPTQKVTISLNGTLLELWIGNPTAKINGMSRAIDPGNSSVKPITMNGRTMLPLRFVAESLGCEVKWNAATQGITVTSITSSGTSSTTSPEPSSGKEKSELEKLKEEKEKLEQEQKKKEEEQAQKEKEELEKAKKDAERKAKRSEQQQKDAVKQKKYMVQINHGFDQEEATLNGREIQLPQVNKGTEGKPYYFGIRWGKVSEHKGSLTDLFILKPSDAAHKAAKEGNFLHNGSKHPYVLVRRAKQPGHVYVAEECNLNYEAGGDALYMYACFDSDEKKAPIYEISIEEIEGATEEEAAKKAEEWAYEHNFETVNFLGTDTPANLNYGNKGAKLFMMMKKNFNAN</sequence>
<dbReference type="SUPFAM" id="SSF55383">
    <property type="entry name" value="Copper amine oxidase, domain N"/>
    <property type="match status" value="1"/>
</dbReference>
<keyword evidence="2" id="KW-0732">Signal</keyword>
<gene>
    <name evidence="4" type="ORF">ACFO4R_01160</name>
</gene>
<feature type="compositionally biased region" description="Low complexity" evidence="1">
    <location>
        <begin position="202"/>
        <end position="216"/>
    </location>
</feature>
<dbReference type="EMBL" id="JBHSHL010000003">
    <property type="protein sequence ID" value="MFC4803679.1"/>
    <property type="molecule type" value="Genomic_DNA"/>
</dbReference>
<organism evidence="4 5">
    <name type="scientific">Filifactor villosus</name>
    <dbReference type="NCBI Taxonomy" id="29374"/>
    <lineage>
        <taxon>Bacteria</taxon>
        <taxon>Bacillati</taxon>
        <taxon>Bacillota</taxon>
        <taxon>Clostridia</taxon>
        <taxon>Peptostreptococcales</taxon>
        <taxon>Filifactoraceae</taxon>
        <taxon>Filifactor</taxon>
    </lineage>
</organism>
<dbReference type="RefSeq" id="WP_379787127.1">
    <property type="nucleotide sequence ID" value="NZ_JBHSHL010000003.1"/>
</dbReference>
<evidence type="ECO:0000313" key="5">
    <source>
        <dbReference type="Proteomes" id="UP001595916"/>
    </source>
</evidence>
<evidence type="ECO:0000256" key="2">
    <source>
        <dbReference type="SAM" id="SignalP"/>
    </source>
</evidence>
<accession>A0ABV9QI97</accession>